<reference evidence="1" key="1">
    <citation type="submission" date="2023-02" db="EMBL/GenBank/DDBJ databases">
        <title>Actinokineospora globicatena NBRC 15670.</title>
        <authorList>
            <person name="Ichikawa N."/>
            <person name="Sato H."/>
            <person name="Tonouchi N."/>
        </authorList>
    </citation>
    <scope>NUCLEOTIDE SEQUENCE</scope>
    <source>
        <strain evidence="1">NBRC 15670</strain>
    </source>
</reference>
<dbReference type="Proteomes" id="UP001165042">
    <property type="component" value="Unassembled WGS sequence"/>
</dbReference>
<proteinExistence type="predicted"/>
<organism evidence="1 2">
    <name type="scientific">Actinokineospora globicatena</name>
    <dbReference type="NCBI Taxonomy" id="103729"/>
    <lineage>
        <taxon>Bacteria</taxon>
        <taxon>Bacillati</taxon>
        <taxon>Actinomycetota</taxon>
        <taxon>Actinomycetes</taxon>
        <taxon>Pseudonocardiales</taxon>
        <taxon>Pseudonocardiaceae</taxon>
        <taxon>Actinokineospora</taxon>
    </lineage>
</organism>
<dbReference type="EMBL" id="BSSD01000001">
    <property type="protein sequence ID" value="GLW89765.1"/>
    <property type="molecule type" value="Genomic_DNA"/>
</dbReference>
<protein>
    <submittedName>
        <fullName evidence="1">Uncharacterized protein</fullName>
    </submittedName>
</protein>
<evidence type="ECO:0000313" key="2">
    <source>
        <dbReference type="Proteomes" id="UP001165042"/>
    </source>
</evidence>
<dbReference type="AlphaFoldDB" id="A0A9W6V4Z3"/>
<comment type="caution">
    <text evidence="1">The sequence shown here is derived from an EMBL/GenBank/DDBJ whole genome shotgun (WGS) entry which is preliminary data.</text>
</comment>
<accession>A0A9W6V4Z3</accession>
<dbReference type="RefSeq" id="WP_285607228.1">
    <property type="nucleotide sequence ID" value="NZ_BSSD01000001.1"/>
</dbReference>
<sequence length="230" mass="23477">MLGRVGRGFVGGVLVAAAVVFGVTTAQAVTGSSASCSVVGSYAVSGGYSTQLSCSNGSFQGVGSTLSDSVTEAKALAEFHQRTGTLCSTYGSFAINGGYRVELNCTNGAIHAAGSTLSSSATEARALAEFHQRTGTRCFVYGSFAVSGGYQVELHCANGAIHAVGSTLSDASTEARALAEHYQRTGNRCFVNSSFPADGGYRVQLYCTTSSIMGTGSTLTAAARDAHTRI</sequence>
<evidence type="ECO:0000313" key="1">
    <source>
        <dbReference type="EMBL" id="GLW89765.1"/>
    </source>
</evidence>
<name>A0A9W6V4Z3_9PSEU</name>
<gene>
    <name evidence="1" type="ORF">Aglo03_05810</name>
</gene>
<keyword evidence="2" id="KW-1185">Reference proteome</keyword>